<feature type="region of interest" description="Disordered" evidence="1">
    <location>
        <begin position="29"/>
        <end position="79"/>
    </location>
</feature>
<proteinExistence type="predicted"/>
<name>A0ABX8TEG3_9CAUL</name>
<protein>
    <submittedName>
        <fullName evidence="3">Uncharacterized protein</fullName>
    </submittedName>
</protein>
<dbReference type="EMBL" id="CP080034">
    <property type="protein sequence ID" value="QYC09578.1"/>
    <property type="molecule type" value="Genomic_DNA"/>
</dbReference>
<keyword evidence="2" id="KW-0732">Signal</keyword>
<feature type="chain" id="PRO_5046209234" evidence="2">
    <location>
        <begin position="27"/>
        <end position="305"/>
    </location>
</feature>
<keyword evidence="4" id="KW-1185">Reference proteome</keyword>
<dbReference type="RefSeq" id="WP_219355140.1">
    <property type="nucleotide sequence ID" value="NZ_CP080034.1"/>
</dbReference>
<dbReference type="Proteomes" id="UP000824334">
    <property type="component" value="Chromosome"/>
</dbReference>
<reference evidence="3 4" key="1">
    <citation type="submission" date="2021-07" db="EMBL/GenBank/DDBJ databases">
        <title>Isolation and characterization of bacteria from a gold mining with a capacity of golden bioaccumulation.</title>
        <authorList>
            <person name="Yang X.J."/>
        </authorList>
    </citation>
    <scope>NUCLEOTIDE SEQUENCE [LARGE SCALE GENOMIC DNA]</scope>
    <source>
        <strain evidence="3 4">Au29</strain>
    </source>
</reference>
<organism evidence="3 4">
    <name type="scientific">Brevundimonas nasdae</name>
    <dbReference type="NCBI Taxonomy" id="172043"/>
    <lineage>
        <taxon>Bacteria</taxon>
        <taxon>Pseudomonadati</taxon>
        <taxon>Pseudomonadota</taxon>
        <taxon>Alphaproteobacteria</taxon>
        <taxon>Caulobacterales</taxon>
        <taxon>Caulobacteraceae</taxon>
        <taxon>Brevundimonas</taxon>
    </lineage>
</organism>
<accession>A0ABX8TEG3</accession>
<evidence type="ECO:0000313" key="4">
    <source>
        <dbReference type="Proteomes" id="UP000824334"/>
    </source>
</evidence>
<dbReference type="GeneID" id="94376274"/>
<evidence type="ECO:0000256" key="1">
    <source>
        <dbReference type="SAM" id="MobiDB-lite"/>
    </source>
</evidence>
<evidence type="ECO:0000256" key="2">
    <source>
        <dbReference type="SAM" id="SignalP"/>
    </source>
</evidence>
<feature type="signal peptide" evidence="2">
    <location>
        <begin position="1"/>
        <end position="26"/>
    </location>
</feature>
<sequence>MKRSLAAWLCAGSVAALAVTAATAYAQQAAPPPEEESSVATPGTLHTGPKVATPLGIDGKPDLSGLWRPVRTPGLPGGNMGKDEPNFILPFNAVGLRALVYSQNHTVDPESICILGGIPRHNASGLAFEILHTPERFGTFYNYNTHRVATIGANLSFPARIEQKYFGTGLGHWEGDVLVIETRGLRDSSSDHIWLDENGNPTSSQTVVIERWSRPDYHTLNLAMTITDPKYYTRPISFNRTWTRADRGQGQGEYPCNETNNAAEHIGPGAGVIGPDGNRGFGYTNAVLPDAPPGPEAYADVLDKN</sequence>
<evidence type="ECO:0000313" key="3">
    <source>
        <dbReference type="EMBL" id="QYC09578.1"/>
    </source>
</evidence>
<gene>
    <name evidence="3" type="ORF">KWG56_13390</name>
</gene>